<name>A0ABR2LM02_9ASPA</name>
<dbReference type="Proteomes" id="UP001412067">
    <property type="component" value="Unassembled WGS sequence"/>
</dbReference>
<gene>
    <name evidence="1" type="ORF">KSP40_PGU002421</name>
</gene>
<reference evidence="1 2" key="1">
    <citation type="journal article" date="2022" name="Nat. Plants">
        <title>Genomes of leafy and leafless Platanthera orchids illuminate the evolution of mycoheterotrophy.</title>
        <authorList>
            <person name="Li M.H."/>
            <person name="Liu K.W."/>
            <person name="Li Z."/>
            <person name="Lu H.C."/>
            <person name="Ye Q.L."/>
            <person name="Zhang D."/>
            <person name="Wang J.Y."/>
            <person name="Li Y.F."/>
            <person name="Zhong Z.M."/>
            <person name="Liu X."/>
            <person name="Yu X."/>
            <person name="Liu D.K."/>
            <person name="Tu X.D."/>
            <person name="Liu B."/>
            <person name="Hao Y."/>
            <person name="Liao X.Y."/>
            <person name="Jiang Y.T."/>
            <person name="Sun W.H."/>
            <person name="Chen J."/>
            <person name="Chen Y.Q."/>
            <person name="Ai Y."/>
            <person name="Zhai J.W."/>
            <person name="Wu S.S."/>
            <person name="Zhou Z."/>
            <person name="Hsiao Y.Y."/>
            <person name="Wu W.L."/>
            <person name="Chen Y.Y."/>
            <person name="Lin Y.F."/>
            <person name="Hsu J.L."/>
            <person name="Li C.Y."/>
            <person name="Wang Z.W."/>
            <person name="Zhao X."/>
            <person name="Zhong W.Y."/>
            <person name="Ma X.K."/>
            <person name="Ma L."/>
            <person name="Huang J."/>
            <person name="Chen G.Z."/>
            <person name="Huang M.Z."/>
            <person name="Huang L."/>
            <person name="Peng D.H."/>
            <person name="Luo Y.B."/>
            <person name="Zou S.Q."/>
            <person name="Chen S.P."/>
            <person name="Lan S."/>
            <person name="Tsai W.C."/>
            <person name="Van de Peer Y."/>
            <person name="Liu Z.J."/>
        </authorList>
    </citation>
    <scope>NUCLEOTIDE SEQUENCE [LARGE SCALE GENOMIC DNA]</scope>
    <source>
        <strain evidence="1">Lor288</strain>
    </source>
</reference>
<comment type="caution">
    <text evidence="1">The sequence shown here is derived from an EMBL/GenBank/DDBJ whole genome shotgun (WGS) entry which is preliminary data.</text>
</comment>
<keyword evidence="2" id="KW-1185">Reference proteome</keyword>
<evidence type="ECO:0000313" key="2">
    <source>
        <dbReference type="Proteomes" id="UP001412067"/>
    </source>
</evidence>
<dbReference type="EMBL" id="JBBWWR010000018">
    <property type="protein sequence ID" value="KAK8943862.1"/>
    <property type="molecule type" value="Genomic_DNA"/>
</dbReference>
<protein>
    <submittedName>
        <fullName evidence="1">Uncharacterized protein</fullName>
    </submittedName>
</protein>
<accession>A0ABR2LM02</accession>
<proteinExistence type="predicted"/>
<sequence>MIITFNPGRVIGCGTSQRKEDDIIYNLEKFLKIQSKGVHISGRFGIGQVGGGKEIAEFMMADVNDPKVLWTPGRRRAHTIAIAHWRISRRTTGTTSVDAAWRETMIDVQLSARMSDSCAGEFFARSHDLLLRTWTGLPIFFHSTTAACSKIGHSWVCFPGTAVTSPVIRVSSEESDRVGEETCSFSILPGVPLPLINSWASGDSHVSVCCHLEGIGWSSWAVRPISDPTRLRLRGEVALDSYSQYGCNITRFVPMRGHMKNMTNLSIAVRHDDVDFSADPLWTKWGHDVVGN</sequence>
<organism evidence="1 2">
    <name type="scientific">Platanthera guangdongensis</name>
    <dbReference type="NCBI Taxonomy" id="2320717"/>
    <lineage>
        <taxon>Eukaryota</taxon>
        <taxon>Viridiplantae</taxon>
        <taxon>Streptophyta</taxon>
        <taxon>Embryophyta</taxon>
        <taxon>Tracheophyta</taxon>
        <taxon>Spermatophyta</taxon>
        <taxon>Magnoliopsida</taxon>
        <taxon>Liliopsida</taxon>
        <taxon>Asparagales</taxon>
        <taxon>Orchidaceae</taxon>
        <taxon>Orchidoideae</taxon>
        <taxon>Orchideae</taxon>
        <taxon>Orchidinae</taxon>
        <taxon>Platanthera</taxon>
    </lineage>
</organism>
<evidence type="ECO:0000313" key="1">
    <source>
        <dbReference type="EMBL" id="KAK8943862.1"/>
    </source>
</evidence>